<evidence type="ECO:0000259" key="9">
    <source>
        <dbReference type="PROSITE" id="PS50011"/>
    </source>
</evidence>
<dbReference type="PANTHER" id="PTHR19375">
    <property type="entry name" value="HEAT SHOCK PROTEIN 70KDA"/>
    <property type="match status" value="1"/>
</dbReference>
<dbReference type="EMBL" id="ML977508">
    <property type="protein sequence ID" value="KAF2128320.1"/>
    <property type="molecule type" value="Genomic_DNA"/>
</dbReference>
<dbReference type="FunFam" id="3.30.30.30:FF:000005">
    <property type="entry name" value="Heat shock protein ssb1"/>
    <property type="match status" value="1"/>
</dbReference>
<dbReference type="InterPro" id="IPR029047">
    <property type="entry name" value="HSP70_peptide-bd_sf"/>
</dbReference>
<dbReference type="OrthoDB" id="4062651at2759"/>
<gene>
    <name evidence="10" type="ORF">P153DRAFT_386446</name>
</gene>
<dbReference type="CDD" id="cd00180">
    <property type="entry name" value="PKc"/>
    <property type="match status" value="1"/>
</dbReference>
<dbReference type="GeneID" id="54410962"/>
<feature type="compositionally biased region" description="Basic and acidic residues" evidence="8">
    <location>
        <begin position="638"/>
        <end position="652"/>
    </location>
</feature>
<protein>
    <recommendedName>
        <fullName evidence="2">non-chaperonin molecular chaperone ATPase</fullName>
        <ecNumber evidence="2">3.6.4.10</ecNumber>
    </recommendedName>
</protein>
<dbReference type="PROSITE" id="PS50011">
    <property type="entry name" value="PROTEIN_KINASE_DOM"/>
    <property type="match status" value="1"/>
</dbReference>
<dbReference type="GO" id="GO:0005524">
    <property type="term" value="F:ATP binding"/>
    <property type="evidence" value="ECO:0007669"/>
    <property type="project" value="UniProtKB-KW"/>
</dbReference>
<dbReference type="Gene3D" id="3.90.640.10">
    <property type="entry name" value="Actin, Chain A, domain 4"/>
    <property type="match status" value="1"/>
</dbReference>
<dbReference type="RefSeq" id="XP_033522709.1">
    <property type="nucleotide sequence ID" value="XM_033670530.1"/>
</dbReference>
<dbReference type="EC" id="3.6.4.10" evidence="2"/>
<comment type="similarity">
    <text evidence="1">Belongs to the heat shock protein 70 family.</text>
</comment>
<feature type="compositionally biased region" description="Polar residues" evidence="8">
    <location>
        <begin position="763"/>
        <end position="773"/>
    </location>
</feature>
<keyword evidence="5" id="KW-0143">Chaperone</keyword>
<keyword evidence="11" id="KW-1185">Reference proteome</keyword>
<dbReference type="PRINTS" id="PR00301">
    <property type="entry name" value="HEATSHOCK70"/>
</dbReference>
<dbReference type="Pfam" id="PF00012">
    <property type="entry name" value="HSP70"/>
    <property type="match status" value="1"/>
</dbReference>
<evidence type="ECO:0000313" key="11">
    <source>
        <dbReference type="Proteomes" id="UP000799771"/>
    </source>
</evidence>
<proteinExistence type="inferred from homology"/>
<dbReference type="Pfam" id="PF00069">
    <property type="entry name" value="Pkinase"/>
    <property type="match status" value="1"/>
</dbReference>
<dbReference type="InterPro" id="IPR029048">
    <property type="entry name" value="HSP70_C_sf"/>
</dbReference>
<comment type="catalytic activity">
    <reaction evidence="6">
        <text>ATP + H2O = ADP + phosphate + H(+)</text>
        <dbReference type="Rhea" id="RHEA:13065"/>
        <dbReference type="ChEBI" id="CHEBI:15377"/>
        <dbReference type="ChEBI" id="CHEBI:15378"/>
        <dbReference type="ChEBI" id="CHEBI:30616"/>
        <dbReference type="ChEBI" id="CHEBI:43474"/>
        <dbReference type="ChEBI" id="CHEBI:456216"/>
        <dbReference type="EC" id="3.6.4.10"/>
    </reaction>
</comment>
<dbReference type="InterPro" id="IPR008271">
    <property type="entry name" value="Ser/Thr_kinase_AS"/>
</dbReference>
<dbReference type="InterPro" id="IPR043129">
    <property type="entry name" value="ATPase_NBD"/>
</dbReference>
<evidence type="ECO:0000256" key="1">
    <source>
        <dbReference type="ARBA" id="ARBA00007381"/>
    </source>
</evidence>
<dbReference type="InterPro" id="IPR011009">
    <property type="entry name" value="Kinase-like_dom_sf"/>
</dbReference>
<dbReference type="Gene3D" id="1.10.510.10">
    <property type="entry name" value="Transferase(Phosphotransferase) domain 1"/>
    <property type="match status" value="1"/>
</dbReference>
<feature type="region of interest" description="Disordered" evidence="8">
    <location>
        <begin position="744"/>
        <end position="773"/>
    </location>
</feature>
<dbReference type="Gene3D" id="1.20.1270.10">
    <property type="match status" value="1"/>
</dbReference>
<dbReference type="SUPFAM" id="SSF100920">
    <property type="entry name" value="Heat shock protein 70kD (HSP70), peptide-binding domain"/>
    <property type="match status" value="1"/>
</dbReference>
<evidence type="ECO:0000256" key="5">
    <source>
        <dbReference type="ARBA" id="ARBA00023186"/>
    </source>
</evidence>
<dbReference type="Gene3D" id="3.30.30.30">
    <property type="match status" value="1"/>
</dbReference>
<reference evidence="10" key="1">
    <citation type="journal article" date="2020" name="Stud. Mycol.">
        <title>101 Dothideomycetes genomes: a test case for predicting lifestyles and emergence of pathogens.</title>
        <authorList>
            <person name="Haridas S."/>
            <person name="Albert R."/>
            <person name="Binder M."/>
            <person name="Bloem J."/>
            <person name="Labutti K."/>
            <person name="Salamov A."/>
            <person name="Andreopoulos B."/>
            <person name="Baker S."/>
            <person name="Barry K."/>
            <person name="Bills G."/>
            <person name="Bluhm B."/>
            <person name="Cannon C."/>
            <person name="Castanera R."/>
            <person name="Culley D."/>
            <person name="Daum C."/>
            <person name="Ezra D."/>
            <person name="Gonzalez J."/>
            <person name="Henrissat B."/>
            <person name="Kuo A."/>
            <person name="Liang C."/>
            <person name="Lipzen A."/>
            <person name="Lutzoni F."/>
            <person name="Magnuson J."/>
            <person name="Mondo S."/>
            <person name="Nolan M."/>
            <person name="Ohm R."/>
            <person name="Pangilinan J."/>
            <person name="Park H.-J."/>
            <person name="Ramirez L."/>
            <person name="Alfaro M."/>
            <person name="Sun H."/>
            <person name="Tritt A."/>
            <person name="Yoshinaga Y."/>
            <person name="Zwiers L.-H."/>
            <person name="Turgeon B."/>
            <person name="Goodwin S."/>
            <person name="Spatafora J."/>
            <person name="Crous P."/>
            <person name="Grigoriev I."/>
        </authorList>
    </citation>
    <scope>NUCLEOTIDE SEQUENCE</scope>
    <source>
        <strain evidence="10">CBS 119687</strain>
    </source>
</reference>
<keyword evidence="4" id="KW-0067">ATP-binding</keyword>
<dbReference type="SMART" id="SM00220">
    <property type="entry name" value="S_TKc"/>
    <property type="match status" value="1"/>
</dbReference>
<keyword evidence="7" id="KW-0175">Coiled coil</keyword>
<name>A0A6A6A933_9PLEO</name>
<evidence type="ECO:0000256" key="8">
    <source>
        <dbReference type="SAM" id="MobiDB-lite"/>
    </source>
</evidence>
<dbReference type="Gene3D" id="3.30.420.40">
    <property type="match status" value="2"/>
</dbReference>
<feature type="compositionally biased region" description="Polar residues" evidence="8">
    <location>
        <begin position="666"/>
        <end position="682"/>
    </location>
</feature>
<sequence length="1210" mass="133681">MGPSGFGDGTGYSIGIDLGTARICTAVFRNDRAEIVPHEGQSFMPCYVAFTKTGRLIGAAAKNQASANPTNTLFGALRFIGRKYDDPETQQMIKGFPFRVARDASGSPTFVVQHRGGVLTMTAMEVLSILLSRVRRDAQRYLGNYPMSAVITVPASFSSIQRHAVSNAAMIADIKPLRLLGSAVGACLDYMIKQQPVDKTNILIADFGAGSMDVAIATLEHGVVEIQAIAGANDVGGDDIDTCLVRYAANVFKRETSSDLTRDSRALRRLRTACEKAKQELSSQTQTTVYIDQLCDGHDFVWTLTRQSLEECFSDPLRACLVPIKQALKDAGIEKSRIHVAIVIGGSSRTPQLQHRVSELLNFMDIAKCLNPDETAARGVAFEAAILSGDLSSRSTAETLLVDVVPFTIGIGTREGIISPLLQRNTSIPTKKADTFTLTEDDKNNKSFFVSVFEGESAHTMYNMCLGKSVVPLSHLWDNVPQMVVTVDCDQDNEFEIHVLDKATGVRIQVPCLDTDRLSMEDLVLLKAKAAGFNIADETEERRIEAKNAAEGYVFALLDRLGSQPQTDIICRKVHLANRLLVWLDENNDAAFSEYTAKLHQLQEFAEITVDSGTEQRPVVAEQKETEEVFDHLVNMAEKPKKTGADDVRSQTESETEVNDEERSNARSPSMIPSSTDLSTPPATEARSDKKLDVRSSLGSSPVGITVDLEPLVGNEELAVDTAVEKMQDIAQPSLDNDHIFSQPCSPPARVPSVSNVSNKSSTLRSETPQSTARGMSELFSKPKVESIVYTDADFVCMSTYLANVGRLSWSMVPRLYTVLRLIDKLDMLDFFIDQGITDIWFPFTQMSLPSAMSPTAKAHFLEHQHAVLSKSLLFEIDSNRTHTHFGQGEPLPFQVVAKLGAGAHGQVDKVMSTVSCREYARKLFRRRRGVSQDAIKSFLVELRVLKRVQHRHCIELVQSYTDPKYFALIMVPVGQCDLYEYYKLARDSPDKLSLLRSFFGCLSNALEYIHSIKIRHRDIKPQNILVKGDKVFLTDFGIALDWEHLSRSTTTADSGKTLIYAAPEVMRYQRRNSSADVWSLGCVFFEMVTVLKGETVDAMREFFTERSGSRHFHANGSNLGKWASTLRGKGSAKDDAVFKWVRAMLDEEAEDRPTAATLYADITATCVSQHALFCGSCCLEAVDSSDVEDDDDDELWGQAAELTLGHEPT</sequence>
<dbReference type="FunFam" id="3.90.640.10:FF:000010">
    <property type="entry name" value="heat shock 70 kDa protein 14"/>
    <property type="match status" value="1"/>
</dbReference>
<evidence type="ECO:0000313" key="10">
    <source>
        <dbReference type="EMBL" id="KAF2128320.1"/>
    </source>
</evidence>
<evidence type="ECO:0000256" key="3">
    <source>
        <dbReference type="ARBA" id="ARBA00022741"/>
    </source>
</evidence>
<feature type="region of interest" description="Disordered" evidence="8">
    <location>
        <begin position="635"/>
        <end position="701"/>
    </location>
</feature>
<evidence type="ECO:0000256" key="6">
    <source>
        <dbReference type="ARBA" id="ARBA00048056"/>
    </source>
</evidence>
<evidence type="ECO:0000256" key="2">
    <source>
        <dbReference type="ARBA" id="ARBA00012554"/>
    </source>
</evidence>
<evidence type="ECO:0000256" key="4">
    <source>
        <dbReference type="ARBA" id="ARBA00022840"/>
    </source>
</evidence>
<dbReference type="PROSITE" id="PS00108">
    <property type="entry name" value="PROTEIN_KINASE_ST"/>
    <property type="match status" value="1"/>
</dbReference>
<accession>A0A6A6A933</accession>
<feature type="compositionally biased region" description="Low complexity" evidence="8">
    <location>
        <begin position="753"/>
        <end position="762"/>
    </location>
</feature>
<dbReference type="AlphaFoldDB" id="A0A6A6A933"/>
<dbReference type="GO" id="GO:0004672">
    <property type="term" value="F:protein kinase activity"/>
    <property type="evidence" value="ECO:0007669"/>
    <property type="project" value="InterPro"/>
</dbReference>
<dbReference type="Proteomes" id="UP000799771">
    <property type="component" value="Unassembled WGS sequence"/>
</dbReference>
<dbReference type="SUPFAM" id="SSF53067">
    <property type="entry name" value="Actin-like ATPase domain"/>
    <property type="match status" value="2"/>
</dbReference>
<dbReference type="InterPro" id="IPR013126">
    <property type="entry name" value="Hsp_70_fam"/>
</dbReference>
<evidence type="ECO:0000256" key="7">
    <source>
        <dbReference type="SAM" id="Coils"/>
    </source>
</evidence>
<organism evidence="10 11">
    <name type="scientific">Dothidotthia symphoricarpi CBS 119687</name>
    <dbReference type="NCBI Taxonomy" id="1392245"/>
    <lineage>
        <taxon>Eukaryota</taxon>
        <taxon>Fungi</taxon>
        <taxon>Dikarya</taxon>
        <taxon>Ascomycota</taxon>
        <taxon>Pezizomycotina</taxon>
        <taxon>Dothideomycetes</taxon>
        <taxon>Pleosporomycetidae</taxon>
        <taxon>Pleosporales</taxon>
        <taxon>Dothidotthiaceae</taxon>
        <taxon>Dothidotthia</taxon>
    </lineage>
</organism>
<dbReference type="SUPFAM" id="SSF56112">
    <property type="entry name" value="Protein kinase-like (PK-like)"/>
    <property type="match status" value="1"/>
</dbReference>
<dbReference type="GO" id="GO:0140662">
    <property type="term" value="F:ATP-dependent protein folding chaperone"/>
    <property type="evidence" value="ECO:0007669"/>
    <property type="project" value="InterPro"/>
</dbReference>
<feature type="domain" description="Protein kinase" evidence="9">
    <location>
        <begin position="894"/>
        <end position="1174"/>
    </location>
</feature>
<dbReference type="InterPro" id="IPR000719">
    <property type="entry name" value="Prot_kinase_dom"/>
</dbReference>
<keyword evidence="3" id="KW-0547">Nucleotide-binding</keyword>
<feature type="coiled-coil region" evidence="7">
    <location>
        <begin position="260"/>
        <end position="287"/>
    </location>
</feature>
<dbReference type="Gene3D" id="2.60.34.10">
    <property type="entry name" value="Substrate Binding Domain Of DNAk, Chain A, domain 1"/>
    <property type="match status" value="1"/>
</dbReference>